<geneLocation type="plasmid" evidence="1">
    <name>pANL</name>
</geneLocation>
<evidence type="ECO:0000313" key="1">
    <source>
        <dbReference type="EMBL" id="ABV53911.1"/>
    </source>
</evidence>
<dbReference type="AlphaFoldDB" id="A8DZ37"/>
<dbReference type="OrthoDB" id="561342at2"/>
<dbReference type="RefSeq" id="WP_011055171.1">
    <property type="nucleotide sequence ID" value="NC_007595.1"/>
</dbReference>
<dbReference type="GeneID" id="72431538"/>
<protein>
    <submittedName>
        <fullName evidence="1">ANL55.5</fullName>
    </submittedName>
</protein>
<accession>A8DZ37</accession>
<name>A8DZ37_SYNE7</name>
<proteinExistence type="predicted"/>
<organism evidence="1">
    <name type="scientific">Synechococcus elongatus (strain ATCC 33912 / PCC 7942 / FACHB-805)</name>
    <name type="common">Anacystis nidulans R2</name>
    <dbReference type="NCBI Taxonomy" id="1140"/>
    <lineage>
        <taxon>Bacteria</taxon>
        <taxon>Bacillati</taxon>
        <taxon>Cyanobacteriota</taxon>
        <taxon>Cyanophyceae</taxon>
        <taxon>Synechococcales</taxon>
        <taxon>Synechococcaceae</taxon>
        <taxon>Synechococcus</taxon>
    </lineage>
</organism>
<reference evidence="1" key="1">
    <citation type="journal article" date="2008" name="Plasmid">
        <title>The complete sequence and functional analysis of pANL, the large plasmid of the unicellular freshwater cyanobacterium Synechococcus elongatus PCC 7942.</title>
        <authorList>
            <person name="Chen Y."/>
            <person name="Kay Holtman C."/>
            <person name="Magnuson R.D."/>
            <person name="Youderian P.A."/>
            <person name="Golden S.S."/>
        </authorList>
    </citation>
    <scope>NUCLEOTIDE SEQUENCE</scope>
    <source>
        <strain evidence="1">PCC 7942</strain>
        <plasmid evidence="1">pANL</plasmid>
    </source>
</reference>
<keyword evidence="1" id="KW-0614">Plasmid</keyword>
<sequence>MSLWGGAAILARQKPDRHHWQAQQRQMELNSVQGQLDALVVKAPYAGRVRRVRWLEQVGGQVKVEIALQVSNTP</sequence>
<dbReference type="EMBL" id="AF441790">
    <property type="protein sequence ID" value="ABV53911.1"/>
    <property type="molecule type" value="Genomic_DNA"/>
</dbReference>
<gene>
    <name evidence="1" type="ORF">anL55.5</name>
</gene>